<gene>
    <name evidence="3" type="ORF">MICPUN_73997</name>
</gene>
<dbReference type="PANTHER" id="PTHR24119:SF0">
    <property type="entry name" value="ACYL-COA-BINDING DOMAIN-CONTAINING PROTEIN 6"/>
    <property type="match status" value="1"/>
</dbReference>
<feature type="repeat" description="ANK" evidence="2">
    <location>
        <begin position="9"/>
        <end position="41"/>
    </location>
</feature>
<dbReference type="STRING" id="296587.C1EFV4"/>
<dbReference type="PROSITE" id="PS50088">
    <property type="entry name" value="ANK_REPEAT"/>
    <property type="match status" value="2"/>
</dbReference>
<dbReference type="SMART" id="SM00248">
    <property type="entry name" value="ANK"/>
    <property type="match status" value="2"/>
</dbReference>
<dbReference type="InterPro" id="IPR002110">
    <property type="entry name" value="Ankyrin_rpt"/>
</dbReference>
<dbReference type="PANTHER" id="PTHR24119">
    <property type="entry name" value="ACYL-COA-BINDING DOMAIN-CONTAINING PROTEIN 6"/>
    <property type="match status" value="1"/>
</dbReference>
<feature type="non-terminal residue" evidence="3">
    <location>
        <position position="81"/>
    </location>
</feature>
<dbReference type="EMBL" id="CP001331">
    <property type="protein sequence ID" value="ACO66665.1"/>
    <property type="molecule type" value="Genomic_DNA"/>
</dbReference>
<dbReference type="InParanoid" id="C1EFV4"/>
<organism evidence="3 4">
    <name type="scientific">Micromonas commoda (strain RCC299 / NOUM17 / CCMP2709)</name>
    <name type="common">Picoplanktonic green alga</name>
    <dbReference type="NCBI Taxonomy" id="296587"/>
    <lineage>
        <taxon>Eukaryota</taxon>
        <taxon>Viridiplantae</taxon>
        <taxon>Chlorophyta</taxon>
        <taxon>Mamiellophyceae</taxon>
        <taxon>Mamiellales</taxon>
        <taxon>Mamiellaceae</taxon>
        <taxon>Micromonas</taxon>
    </lineage>
</organism>
<dbReference type="InterPro" id="IPR036770">
    <property type="entry name" value="Ankyrin_rpt-contain_sf"/>
</dbReference>
<evidence type="ECO:0000256" key="1">
    <source>
        <dbReference type="ARBA" id="ARBA00023121"/>
    </source>
</evidence>
<proteinExistence type="predicted"/>
<dbReference type="OrthoDB" id="498523at2759"/>
<dbReference type="AlphaFoldDB" id="C1EFV4"/>
<evidence type="ECO:0000256" key="2">
    <source>
        <dbReference type="PROSITE-ProRule" id="PRU00023"/>
    </source>
</evidence>
<dbReference type="Gene3D" id="1.25.40.20">
    <property type="entry name" value="Ankyrin repeat-containing domain"/>
    <property type="match status" value="2"/>
</dbReference>
<keyword evidence="1" id="KW-0446">Lipid-binding</keyword>
<dbReference type="eggNOG" id="KOG0817">
    <property type="taxonomic scope" value="Eukaryota"/>
</dbReference>
<dbReference type="Proteomes" id="UP000002009">
    <property type="component" value="Chromosome 13"/>
</dbReference>
<dbReference type="GO" id="GO:0000062">
    <property type="term" value="F:fatty-acyl-CoA binding"/>
    <property type="evidence" value="ECO:0007669"/>
    <property type="project" value="TreeGrafter"/>
</dbReference>
<name>C1EFV4_MICCC</name>
<feature type="repeat" description="ANK" evidence="2">
    <location>
        <begin position="42"/>
        <end position="74"/>
    </location>
</feature>
<sequence>MSVDVVDKFGNTPLLVACQNGHGRLAKMCVRYGADVNAANNKRNTALHFAVQYGFDALGDFLVEKGASRDARNDDGRTPYE</sequence>
<dbReference type="PROSITE" id="PS50297">
    <property type="entry name" value="ANK_REP_REGION"/>
    <property type="match status" value="2"/>
</dbReference>
<protein>
    <submittedName>
        <fullName evidence="3">Uncharacterized protein</fullName>
    </submittedName>
</protein>
<dbReference type="RefSeq" id="XP_002505407.1">
    <property type="nucleotide sequence ID" value="XM_002505361.1"/>
</dbReference>
<dbReference type="Pfam" id="PF12796">
    <property type="entry name" value="Ank_2"/>
    <property type="match status" value="1"/>
</dbReference>
<dbReference type="SUPFAM" id="SSF48403">
    <property type="entry name" value="Ankyrin repeat"/>
    <property type="match status" value="1"/>
</dbReference>
<reference evidence="3 4" key="1">
    <citation type="journal article" date="2009" name="Science">
        <title>Green evolution and dynamic adaptations revealed by genomes of the marine picoeukaryotes Micromonas.</title>
        <authorList>
            <person name="Worden A.Z."/>
            <person name="Lee J.H."/>
            <person name="Mock T."/>
            <person name="Rouze P."/>
            <person name="Simmons M.P."/>
            <person name="Aerts A.L."/>
            <person name="Allen A.E."/>
            <person name="Cuvelier M.L."/>
            <person name="Derelle E."/>
            <person name="Everett M.V."/>
            <person name="Foulon E."/>
            <person name="Grimwood J."/>
            <person name="Gundlach H."/>
            <person name="Henrissat B."/>
            <person name="Napoli C."/>
            <person name="McDonald S.M."/>
            <person name="Parker M.S."/>
            <person name="Rombauts S."/>
            <person name="Salamov A."/>
            <person name="Von Dassow P."/>
            <person name="Badger J.H."/>
            <person name="Coutinho P.M."/>
            <person name="Demir E."/>
            <person name="Dubchak I."/>
            <person name="Gentemann C."/>
            <person name="Eikrem W."/>
            <person name="Gready J.E."/>
            <person name="John U."/>
            <person name="Lanier W."/>
            <person name="Lindquist E.A."/>
            <person name="Lucas S."/>
            <person name="Mayer K.F."/>
            <person name="Moreau H."/>
            <person name="Not F."/>
            <person name="Otillar R."/>
            <person name="Panaud O."/>
            <person name="Pangilinan J."/>
            <person name="Paulsen I."/>
            <person name="Piegu B."/>
            <person name="Poliakov A."/>
            <person name="Robbens S."/>
            <person name="Schmutz J."/>
            <person name="Toulza E."/>
            <person name="Wyss T."/>
            <person name="Zelensky A."/>
            <person name="Zhou K."/>
            <person name="Armbrust E.V."/>
            <person name="Bhattacharya D."/>
            <person name="Goodenough U.W."/>
            <person name="Van de Peer Y."/>
            <person name="Grigoriev I.V."/>
        </authorList>
    </citation>
    <scope>NUCLEOTIDE SEQUENCE [LARGE SCALE GENOMIC DNA]</scope>
    <source>
        <strain evidence="4">RCC299 / NOUM17</strain>
    </source>
</reference>
<accession>C1EFV4</accession>
<keyword evidence="2" id="KW-0040">ANK repeat</keyword>
<dbReference type="OMA" id="CHEYKHT"/>
<dbReference type="GeneID" id="8248337"/>
<keyword evidence="4" id="KW-1185">Reference proteome</keyword>
<evidence type="ECO:0000313" key="3">
    <source>
        <dbReference type="EMBL" id="ACO66665.1"/>
    </source>
</evidence>
<dbReference type="KEGG" id="mis:MICPUN_73997"/>
<evidence type="ECO:0000313" key="4">
    <source>
        <dbReference type="Proteomes" id="UP000002009"/>
    </source>
</evidence>